<evidence type="ECO:0000256" key="1">
    <source>
        <dbReference type="ARBA" id="ARBA00006420"/>
    </source>
</evidence>
<dbReference type="OrthoDB" id="565552at2759"/>
<dbReference type="FunFam" id="3.30.300.130:FF:000001">
    <property type="entry name" value="NFU1 iron-sulfur cluster scaffold"/>
    <property type="match status" value="1"/>
</dbReference>
<evidence type="ECO:0000313" key="3">
    <source>
        <dbReference type="EMBL" id="CDO52321.1"/>
    </source>
</evidence>
<feature type="domain" description="Scaffold protein Nfu/NifU N-terminal" evidence="2">
    <location>
        <begin position="67"/>
        <end position="155"/>
    </location>
</feature>
<proteinExistence type="inferred from homology"/>
<dbReference type="InterPro" id="IPR036498">
    <property type="entry name" value="Nfu/NifU_N_sf"/>
</dbReference>
<dbReference type="GO" id="GO:0016226">
    <property type="term" value="P:iron-sulfur cluster assembly"/>
    <property type="evidence" value="ECO:0007669"/>
    <property type="project" value="InterPro"/>
</dbReference>
<dbReference type="Gene3D" id="3.30.300.130">
    <property type="entry name" value="Fe-S cluster assembly (FSCA)"/>
    <property type="match status" value="1"/>
</dbReference>
<dbReference type="STRING" id="1173061.A0A0J9X547"/>
<keyword evidence="4" id="KW-1185">Reference proteome</keyword>
<organism evidence="3 4">
    <name type="scientific">Geotrichum candidum</name>
    <name type="common">Oospora lactis</name>
    <name type="synonym">Dipodascus geotrichum</name>
    <dbReference type="NCBI Taxonomy" id="1173061"/>
    <lineage>
        <taxon>Eukaryota</taxon>
        <taxon>Fungi</taxon>
        <taxon>Dikarya</taxon>
        <taxon>Ascomycota</taxon>
        <taxon>Saccharomycotina</taxon>
        <taxon>Dipodascomycetes</taxon>
        <taxon>Dipodascales</taxon>
        <taxon>Dipodascaceae</taxon>
        <taxon>Geotrichum</taxon>
    </lineage>
</organism>
<dbReference type="InterPro" id="IPR034904">
    <property type="entry name" value="FSCA_dom_sf"/>
</dbReference>
<gene>
    <name evidence="3" type="ORF">BN980_GECA03s00131g</name>
</gene>
<dbReference type="Gene3D" id="3.30.1370.70">
    <property type="entry name" value="Scaffold protein Nfu/NifU, N-terminal domain"/>
    <property type="match status" value="1"/>
</dbReference>
<dbReference type="SUPFAM" id="SSF117916">
    <property type="entry name" value="Fe-S cluster assembly (FSCA) domain-like"/>
    <property type="match status" value="1"/>
</dbReference>
<comment type="similarity">
    <text evidence="1">Belongs to the NifU family.</text>
</comment>
<dbReference type="SUPFAM" id="SSF110836">
    <property type="entry name" value="Hypothetical protein SAV1430"/>
    <property type="match status" value="1"/>
</dbReference>
<protein>
    <submittedName>
        <fullName evidence="3">Similar to Saccharomyces cerevisiae YKL040C NFU1 Protein involved in iron metabolism in mitochondria</fullName>
    </submittedName>
</protein>
<dbReference type="PANTHER" id="PTHR11178">
    <property type="entry name" value="IRON-SULFUR CLUSTER SCAFFOLD PROTEIN NFU-RELATED"/>
    <property type="match status" value="1"/>
</dbReference>
<sequence>MSSKHIFALLRSNSRQITQRLHLSSTRLSARTMLTVASRPRSVSAAAGRSLRFAGAAQQQQRRTMFIQTTPTPNEDALKFLPSQEVLPANLGTLEYVSGRDAHASPLARKLFAVDGIKSVMFGSDFITVEKDHEASWILLKPEIFSILTEHLTAGLPVVIEGTEAAQDTMPSEEDDEVVSMIKELIDTRIRPAIQEDGGDLQYRGFTDDGVVLLKLQGACRSCDSSSVTLKHGIESMLMHYVEEVTGVEQVLDPEEEASLKQFEKLESKLKAASSNKESELEAPPAL</sequence>
<dbReference type="GO" id="GO:0005739">
    <property type="term" value="C:mitochondrion"/>
    <property type="evidence" value="ECO:0007669"/>
    <property type="project" value="TreeGrafter"/>
</dbReference>
<dbReference type="GO" id="GO:0051536">
    <property type="term" value="F:iron-sulfur cluster binding"/>
    <property type="evidence" value="ECO:0007669"/>
    <property type="project" value="InterPro"/>
</dbReference>
<evidence type="ECO:0000259" key="2">
    <source>
        <dbReference type="SMART" id="SM00932"/>
    </source>
</evidence>
<dbReference type="AlphaFoldDB" id="A0A0J9X547"/>
<dbReference type="Pfam" id="PF01106">
    <property type="entry name" value="NifU"/>
    <property type="match status" value="1"/>
</dbReference>
<dbReference type="SMART" id="SM00932">
    <property type="entry name" value="Nfu_N"/>
    <property type="match status" value="1"/>
</dbReference>
<reference evidence="3" key="1">
    <citation type="submission" date="2014-03" db="EMBL/GenBank/DDBJ databases">
        <authorList>
            <person name="Casaregola S."/>
        </authorList>
    </citation>
    <scope>NUCLEOTIDE SEQUENCE [LARGE SCALE GENOMIC DNA]</scope>
    <source>
        <strain evidence="3">CLIB 918</strain>
    </source>
</reference>
<dbReference type="Proteomes" id="UP000242525">
    <property type="component" value="Unassembled WGS sequence"/>
</dbReference>
<dbReference type="InterPro" id="IPR014824">
    <property type="entry name" value="Nfu/NifU_N"/>
</dbReference>
<dbReference type="InterPro" id="IPR001075">
    <property type="entry name" value="NIF_FeS_clus_asmbl_NifU_C"/>
</dbReference>
<evidence type="ECO:0000313" key="4">
    <source>
        <dbReference type="Proteomes" id="UP000242525"/>
    </source>
</evidence>
<name>A0A0J9X547_GEOCN</name>
<dbReference type="Pfam" id="PF08712">
    <property type="entry name" value="Nfu_N"/>
    <property type="match status" value="1"/>
</dbReference>
<dbReference type="GO" id="GO:0005506">
    <property type="term" value="F:iron ion binding"/>
    <property type="evidence" value="ECO:0007669"/>
    <property type="project" value="InterPro"/>
</dbReference>
<accession>A0A0J9X547</accession>
<comment type="caution">
    <text evidence="3">The sequence shown here is derived from an EMBL/GenBank/DDBJ whole genome shotgun (WGS) entry which is preliminary data.</text>
</comment>
<dbReference type="PANTHER" id="PTHR11178:SF1">
    <property type="entry name" value="NFU1 IRON-SULFUR CLUSTER SCAFFOLD HOMOLOG, MITOCHONDRIAL"/>
    <property type="match status" value="1"/>
</dbReference>
<dbReference type="FunFam" id="3.30.1370.70:FF:000001">
    <property type="entry name" value="NifU-like protein 4, mitochondrial"/>
    <property type="match status" value="1"/>
</dbReference>
<dbReference type="EMBL" id="CCBN010000003">
    <property type="protein sequence ID" value="CDO52321.1"/>
    <property type="molecule type" value="Genomic_DNA"/>
</dbReference>